<dbReference type="Proteomes" id="UP000262583">
    <property type="component" value="Chromosome"/>
</dbReference>
<dbReference type="EMBL" id="CP030759">
    <property type="protein sequence ID" value="AXA37241.1"/>
    <property type="molecule type" value="Genomic_DNA"/>
</dbReference>
<protein>
    <submittedName>
        <fullName evidence="1">Uncharacterized protein</fullName>
    </submittedName>
</protein>
<accession>A0A2Z4Y7N9</accession>
<evidence type="ECO:0000313" key="2">
    <source>
        <dbReference type="Proteomes" id="UP000262583"/>
    </source>
</evidence>
<dbReference type="KEGG" id="schv:BRCON_2484"/>
<gene>
    <name evidence="1" type="ORF">BRCON_2484</name>
</gene>
<reference evidence="1 2" key="1">
    <citation type="submission" date="2018-05" db="EMBL/GenBank/DDBJ databases">
        <title>A metagenomic window into the 2 km-deep terrestrial subsurface aquifer revealed taxonomically and functionally diverse microbial community comprising novel uncultured bacterial lineages.</title>
        <authorList>
            <person name="Kadnikov V.V."/>
            <person name="Mardanov A.V."/>
            <person name="Beletsky A.V."/>
            <person name="Banks D."/>
            <person name="Pimenov N.V."/>
            <person name="Frank Y.A."/>
            <person name="Karnachuk O.V."/>
            <person name="Ravin N.V."/>
        </authorList>
    </citation>
    <scope>NUCLEOTIDE SEQUENCE [LARGE SCALE GENOMIC DNA]</scope>
    <source>
        <strain evidence="1">BY</strain>
    </source>
</reference>
<name>A0A2Z4Y7N9_SUMC1</name>
<proteinExistence type="predicted"/>
<organism evidence="1 2">
    <name type="scientific">Sumerlaea chitinivorans</name>
    <dbReference type="NCBI Taxonomy" id="2250252"/>
    <lineage>
        <taxon>Bacteria</taxon>
        <taxon>Candidatus Sumerlaeota</taxon>
        <taxon>Candidatus Sumerlaeia</taxon>
        <taxon>Candidatus Sumerlaeales</taxon>
        <taxon>Candidatus Sumerlaeaceae</taxon>
        <taxon>Candidatus Sumerlaea</taxon>
    </lineage>
</organism>
<dbReference type="AlphaFoldDB" id="A0A2Z4Y7N9"/>
<evidence type="ECO:0000313" key="1">
    <source>
        <dbReference type="EMBL" id="AXA37241.1"/>
    </source>
</evidence>
<sequence length="39" mass="4460">MLLSVSLITTHALPTFSYKRKREGFKLDLLSMCCGKQDK</sequence>